<keyword evidence="3" id="KW-1185">Reference proteome</keyword>
<evidence type="ECO:0000256" key="1">
    <source>
        <dbReference type="SAM" id="MobiDB-lite"/>
    </source>
</evidence>
<comment type="caution">
    <text evidence="2">The sequence shown here is derived from an EMBL/GenBank/DDBJ whole genome shotgun (WGS) entry which is preliminary data.</text>
</comment>
<feature type="compositionally biased region" description="Basic residues" evidence="1">
    <location>
        <begin position="1"/>
        <end position="12"/>
    </location>
</feature>
<accession>A0ABR1U1H9</accession>
<feature type="compositionally biased region" description="Basic and acidic residues" evidence="1">
    <location>
        <begin position="13"/>
        <end position="29"/>
    </location>
</feature>
<evidence type="ECO:0000313" key="2">
    <source>
        <dbReference type="EMBL" id="KAK8051981.1"/>
    </source>
</evidence>
<dbReference type="EMBL" id="JAQQWK010000002">
    <property type="protein sequence ID" value="KAK8051981.1"/>
    <property type="molecule type" value="Genomic_DNA"/>
</dbReference>
<sequence>MSQPAKKKKGVKRKYEAGLPEDGKHSAWSTKEDYGKYATGEDVPLDELVPRLKIARIAIDHSQSQGNDHHPRLANAGCPRLSNFAVPLNAMNRLQEASNDQITTRSMVSALLGEQACLDEPDIATVINFDGWDLFQCDGKEFEIDRKKWEPSIEVDGDVAQFDYFDIMMQMRQAEYVFWPYQFRYGQGKQAKGHWVLIVMRVEAIELSRSQYDRYASDIAVIDPVGENKSERYSVIYDRVQKLLWHAHILVDTSSWMDNAFVVKELKGDWNWASGHACYLHAHEFFRRLRCIIEQGERGRYVASFWKPFEDTYSPGFARKLMLSACAHRVIEKSEHYGRLAIEFPGFAKSQDAYNYWPRSVDFRDEEEMEFDSKAAVTPSDIIKSDADKIGTWSIYLDADQRWEGKWRYVRAPGAGPTDNLTRDEARYDALTTDP</sequence>
<evidence type="ECO:0008006" key="4">
    <source>
        <dbReference type="Google" id="ProtNLM"/>
    </source>
</evidence>
<name>A0ABR1U1H9_9PEZI</name>
<dbReference type="Proteomes" id="UP001444661">
    <property type="component" value="Unassembled WGS sequence"/>
</dbReference>
<reference evidence="2 3" key="1">
    <citation type="submission" date="2023-01" db="EMBL/GenBank/DDBJ databases">
        <title>Analysis of 21 Apiospora genomes using comparative genomics revels a genus with tremendous synthesis potential of carbohydrate active enzymes and secondary metabolites.</title>
        <authorList>
            <person name="Sorensen T."/>
        </authorList>
    </citation>
    <scope>NUCLEOTIDE SEQUENCE [LARGE SCALE GENOMIC DNA]</scope>
    <source>
        <strain evidence="2 3">CBS 33761</strain>
    </source>
</reference>
<feature type="region of interest" description="Disordered" evidence="1">
    <location>
        <begin position="1"/>
        <end position="29"/>
    </location>
</feature>
<gene>
    <name evidence="2" type="ORF">PG993_003366</name>
</gene>
<protein>
    <recommendedName>
        <fullName evidence="4">Ubiquitin-like protease family profile domain-containing protein</fullName>
    </recommendedName>
</protein>
<feature type="region of interest" description="Disordered" evidence="1">
    <location>
        <begin position="413"/>
        <end position="435"/>
    </location>
</feature>
<proteinExistence type="predicted"/>
<organism evidence="2 3">
    <name type="scientific">Apiospora rasikravindrae</name>
    <dbReference type="NCBI Taxonomy" id="990691"/>
    <lineage>
        <taxon>Eukaryota</taxon>
        <taxon>Fungi</taxon>
        <taxon>Dikarya</taxon>
        <taxon>Ascomycota</taxon>
        <taxon>Pezizomycotina</taxon>
        <taxon>Sordariomycetes</taxon>
        <taxon>Xylariomycetidae</taxon>
        <taxon>Amphisphaeriales</taxon>
        <taxon>Apiosporaceae</taxon>
        <taxon>Apiospora</taxon>
    </lineage>
</organism>
<evidence type="ECO:0000313" key="3">
    <source>
        <dbReference type="Proteomes" id="UP001444661"/>
    </source>
</evidence>